<dbReference type="GeneID" id="14496618"/>
<dbReference type="InterPro" id="IPR001382">
    <property type="entry name" value="Glyco_hydro_47"/>
</dbReference>
<comment type="similarity">
    <text evidence="2 7">Belongs to the glycosyl hydrolase 47 family.</text>
</comment>
<feature type="region of interest" description="Disordered" evidence="8">
    <location>
        <begin position="402"/>
        <end position="426"/>
    </location>
</feature>
<evidence type="ECO:0000256" key="2">
    <source>
        <dbReference type="ARBA" id="ARBA00007658"/>
    </source>
</evidence>
<dbReference type="InParanoid" id="I2H593"/>
<comment type="cofactor">
    <cofactor evidence="6">
        <name>Ca(2+)</name>
        <dbReference type="ChEBI" id="CHEBI:29108"/>
    </cofactor>
</comment>
<dbReference type="STRING" id="1071380.I2H593"/>
<feature type="binding site" evidence="6">
    <location>
        <position position="538"/>
    </location>
    <ligand>
        <name>Ca(2+)</name>
        <dbReference type="ChEBI" id="CHEBI:29108"/>
    </ligand>
</feature>
<sequence>MLCILLLFSLLWCSILNVGVVANSKDDDNGDLDNTTNTNKFYTYSFNRYELDQYRLETKELFDFALDNYLNIGYPFDEVKPLSCVPKTRNFTHNDLITNDVLGNFTLTLFDSLTTCAVMNDKKRFVELIALITLNYPQDTKFNHLNSTVQVFETTIRIIGGLLSSHLYATDPTKKVYLADSYDNSLLSLAQDMADRLLPAYLTDTGLPVARINLQDPSKTNPDLLQENNIAAIMSPIFEFTLLSYLTLDQKYEKVTRYAYDKIWSLRSQLDLLPMSINPNDLKTYSFITGIGASIDSFYEYTLKSAILFNDSSLYKIWLKSYNALKIFCKNDWFFVNINYINGQLVSNWIDSLSAFFPGLQVLNGDISDATFKNLINLKFWDYFGGIPERWNFQRIINDNSNKGSKFNTNQNTNTNNNNDKQTNPQNFASNLDKLQQLKDSISLEWYPLRPEFIESTYFLYRATKDPFYLNIGYQILQRLKTIFKGECGFAGIQNIFTGQLQDRMETFILSETLKYLYLLFDEHNELHQLSDNIIFSTEAHPMWLSYKQINNYKKNSFFNDSNFIQHLNYCKLKDEKDAKIQRDKKNSQNTHNNFLKGLFNRNHDYKEIPSQNENHFNKQLIESQYCFVSDNNNKPFIQNNNYYEKQSRSSLLHSNLLSTFNRLFEPDIRYSDTLIKPDYLKDYSPFELAEPFYTQWSNSNGFSKAMQTTESYELLFNFPGEYYIHSVHNTNLNMTDLYCGDFTGHRKIRIEKLAPGKISSYGEILGDDILDNTNYDDISNVEKDNSSNFESGSFVLRATILDGNILGSNSSIILNKDAIMKSVTAYSESASQKDFNFFKIFGLNSDNQLTLQGIPIINIFLV</sequence>
<dbReference type="eggNOG" id="KOG2429">
    <property type="taxonomic scope" value="Eukaryota"/>
</dbReference>
<evidence type="ECO:0000256" key="5">
    <source>
        <dbReference type="PIRSR" id="PIRSR601382-1"/>
    </source>
</evidence>
<dbReference type="FunCoup" id="I2H593">
    <property type="interactions" value="545"/>
</dbReference>
<dbReference type="GO" id="GO:0097466">
    <property type="term" value="P:ubiquitin-dependent glycoprotein ERAD pathway"/>
    <property type="evidence" value="ECO:0007669"/>
    <property type="project" value="EnsemblFungi"/>
</dbReference>
<protein>
    <recommendedName>
        <fullName evidence="7">alpha-1,2-Mannosidase</fullName>
        <ecNumber evidence="7">3.2.1.-</ecNumber>
    </recommendedName>
</protein>
<gene>
    <name evidence="10" type="primary">TBLA0E04960</name>
    <name evidence="10" type="ORF">TBLA_0E04960</name>
</gene>
<feature type="active site" evidence="5">
    <location>
        <position position="296"/>
    </location>
</feature>
<keyword evidence="7" id="KW-0378">Hydrolase</keyword>
<dbReference type="OrthoDB" id="8118055at2759"/>
<feature type="compositionally biased region" description="Low complexity" evidence="8">
    <location>
        <begin position="408"/>
        <end position="426"/>
    </location>
</feature>
<dbReference type="HOGENOM" id="CLU_003818_5_3_1"/>
<feature type="active site" description="Proton donor" evidence="5">
    <location>
        <position position="153"/>
    </location>
</feature>
<dbReference type="Gene3D" id="1.50.10.10">
    <property type="match status" value="1"/>
</dbReference>
<evidence type="ECO:0000256" key="3">
    <source>
        <dbReference type="ARBA" id="ARBA00022824"/>
    </source>
</evidence>
<keyword evidence="7" id="KW-0326">Glycosidase</keyword>
<proteinExistence type="inferred from homology"/>
<dbReference type="GO" id="GO:0030246">
    <property type="term" value="F:carbohydrate binding"/>
    <property type="evidence" value="ECO:0007669"/>
    <property type="project" value="EnsemblFungi"/>
</dbReference>
<dbReference type="RefSeq" id="XP_004181064.1">
    <property type="nucleotide sequence ID" value="XM_004181016.1"/>
</dbReference>
<feature type="signal peptide" evidence="9">
    <location>
        <begin position="1"/>
        <end position="22"/>
    </location>
</feature>
<dbReference type="AlphaFoldDB" id="I2H593"/>
<dbReference type="Proteomes" id="UP000002866">
    <property type="component" value="Chromosome 5"/>
</dbReference>
<feature type="chain" id="PRO_5003660499" description="alpha-1,2-Mannosidase" evidence="9">
    <location>
        <begin position="23"/>
        <end position="863"/>
    </location>
</feature>
<evidence type="ECO:0000256" key="1">
    <source>
        <dbReference type="ARBA" id="ARBA00004240"/>
    </source>
</evidence>
<dbReference type="PANTHER" id="PTHR45679:SF5">
    <property type="entry name" value="ER DEGRADATION-ENHANCING ALPHA-MANNOSIDASE-LIKE PROTEIN 1"/>
    <property type="match status" value="1"/>
</dbReference>
<dbReference type="GO" id="GO:0106055">
    <property type="term" value="C:mannosyl-oligosaccharide 1,2-alpha-mannosidase complex"/>
    <property type="evidence" value="ECO:0007669"/>
    <property type="project" value="EnsemblFungi"/>
</dbReference>
<keyword evidence="9" id="KW-0732">Signal</keyword>
<dbReference type="InterPro" id="IPR012341">
    <property type="entry name" value="6hp_glycosidase-like_sf"/>
</dbReference>
<dbReference type="InterPro" id="IPR036026">
    <property type="entry name" value="Seven-hairpin_glycosidases"/>
</dbReference>
<organism evidence="10 11">
    <name type="scientific">Henningerozyma blattae (strain ATCC 34711 / CBS 6284 / DSM 70876 / NBRC 10599 / NRRL Y-10934 / UCD 77-7)</name>
    <name type="common">Yeast</name>
    <name type="synonym">Tetrapisispora blattae</name>
    <dbReference type="NCBI Taxonomy" id="1071380"/>
    <lineage>
        <taxon>Eukaryota</taxon>
        <taxon>Fungi</taxon>
        <taxon>Dikarya</taxon>
        <taxon>Ascomycota</taxon>
        <taxon>Saccharomycotina</taxon>
        <taxon>Saccharomycetes</taxon>
        <taxon>Saccharomycetales</taxon>
        <taxon>Saccharomycetaceae</taxon>
        <taxon>Henningerozyma</taxon>
    </lineage>
</organism>
<dbReference type="EC" id="3.2.1.-" evidence="7"/>
<evidence type="ECO:0000256" key="9">
    <source>
        <dbReference type="SAM" id="SignalP"/>
    </source>
</evidence>
<keyword evidence="3" id="KW-0256">Endoplasmic reticulum</keyword>
<comment type="subcellular location">
    <subcellularLocation>
        <location evidence="1">Endoplasmic reticulum</location>
    </subcellularLocation>
</comment>
<feature type="active site" evidence="5">
    <location>
        <position position="452"/>
    </location>
</feature>
<reference evidence="10 11" key="1">
    <citation type="journal article" date="2011" name="Proc. Natl. Acad. Sci. U.S.A.">
        <title>Evolutionary erosion of yeast sex chromosomes by mating-type switching accidents.</title>
        <authorList>
            <person name="Gordon J.L."/>
            <person name="Armisen D."/>
            <person name="Proux-Wera E."/>
            <person name="Oheigeartaigh S.S."/>
            <person name="Byrne K.P."/>
            <person name="Wolfe K.H."/>
        </authorList>
    </citation>
    <scope>NUCLEOTIDE SEQUENCE [LARGE SCALE GENOMIC DNA]</scope>
    <source>
        <strain evidence="11">ATCC 34711 / CBS 6284 / DSM 70876 / NBRC 10599 / NRRL Y-10934 / UCD 77-7</strain>
    </source>
</reference>
<name>I2H593_HENB6</name>
<dbReference type="GO" id="GO:1900103">
    <property type="term" value="P:positive regulation of endoplasmic reticulum unfolded protein response"/>
    <property type="evidence" value="ECO:0007669"/>
    <property type="project" value="EnsemblFungi"/>
</dbReference>
<dbReference type="SUPFAM" id="SSF48225">
    <property type="entry name" value="Seven-hairpin glycosidases"/>
    <property type="match status" value="1"/>
</dbReference>
<evidence type="ECO:0000256" key="8">
    <source>
        <dbReference type="SAM" id="MobiDB-lite"/>
    </source>
</evidence>
<evidence type="ECO:0000256" key="6">
    <source>
        <dbReference type="PIRSR" id="PIRSR601382-2"/>
    </source>
</evidence>
<dbReference type="PRINTS" id="PR00747">
    <property type="entry name" value="GLYHDRLASE47"/>
</dbReference>
<feature type="active site" description="Proton donor" evidence="5">
    <location>
        <position position="389"/>
    </location>
</feature>
<evidence type="ECO:0000256" key="4">
    <source>
        <dbReference type="ARBA" id="ARBA00023180"/>
    </source>
</evidence>
<evidence type="ECO:0000256" key="7">
    <source>
        <dbReference type="RuleBase" id="RU361193"/>
    </source>
</evidence>
<dbReference type="OMA" id="EAHPMWL"/>
<dbReference type="GO" id="GO:0005509">
    <property type="term" value="F:calcium ion binding"/>
    <property type="evidence" value="ECO:0007669"/>
    <property type="project" value="InterPro"/>
</dbReference>
<dbReference type="GO" id="GO:0016020">
    <property type="term" value="C:membrane"/>
    <property type="evidence" value="ECO:0007669"/>
    <property type="project" value="InterPro"/>
</dbReference>
<dbReference type="InterPro" id="IPR044674">
    <property type="entry name" value="EDEM1/2/3"/>
</dbReference>
<keyword evidence="6" id="KW-0479">Metal-binding</keyword>
<evidence type="ECO:0000313" key="11">
    <source>
        <dbReference type="Proteomes" id="UP000002866"/>
    </source>
</evidence>
<dbReference type="Pfam" id="PF01532">
    <property type="entry name" value="Glyco_hydro_47"/>
    <property type="match status" value="1"/>
</dbReference>
<dbReference type="GO" id="GO:1904380">
    <property type="term" value="P:endoplasmic reticulum mannose trimming"/>
    <property type="evidence" value="ECO:0007669"/>
    <property type="project" value="EnsemblFungi"/>
</dbReference>
<dbReference type="GO" id="GO:0044322">
    <property type="term" value="C:endoplasmic reticulum quality control compartment"/>
    <property type="evidence" value="ECO:0007669"/>
    <property type="project" value="GOC"/>
</dbReference>
<evidence type="ECO:0000313" key="10">
    <source>
        <dbReference type="EMBL" id="CCH61545.1"/>
    </source>
</evidence>
<dbReference type="GO" id="GO:0005975">
    <property type="term" value="P:carbohydrate metabolic process"/>
    <property type="evidence" value="ECO:0007669"/>
    <property type="project" value="InterPro"/>
</dbReference>
<dbReference type="GO" id="GO:0004571">
    <property type="term" value="F:mannosyl-oligosaccharide 1,2-alpha-mannosidase activity"/>
    <property type="evidence" value="ECO:0007669"/>
    <property type="project" value="EnsemblFungi"/>
</dbReference>
<keyword evidence="4" id="KW-0325">Glycoprotein</keyword>
<keyword evidence="6" id="KW-0106">Calcium</keyword>
<dbReference type="EMBL" id="HE806320">
    <property type="protein sequence ID" value="CCH61545.1"/>
    <property type="molecule type" value="Genomic_DNA"/>
</dbReference>
<keyword evidence="11" id="KW-1185">Reference proteome</keyword>
<dbReference type="PANTHER" id="PTHR45679">
    <property type="entry name" value="ER DEGRADATION-ENHANCING ALPHA-MANNOSIDASE-LIKE PROTEIN 2"/>
    <property type="match status" value="1"/>
</dbReference>
<accession>I2H593</accession>
<dbReference type="KEGG" id="tbl:TBLA_0E04960"/>